<dbReference type="PANTHER" id="PTHR43744">
    <property type="entry name" value="ABC TRANSPORTER PERMEASE PROTEIN MG189-RELATED-RELATED"/>
    <property type="match status" value="1"/>
</dbReference>
<comment type="caution">
    <text evidence="10">The sequence shown here is derived from an EMBL/GenBank/DDBJ whole genome shotgun (WGS) entry which is preliminary data.</text>
</comment>
<reference evidence="10 11" key="1">
    <citation type="journal article" date="2019" name="Int. J. Syst. Evol. Microbiol.">
        <title>The Global Catalogue of Microorganisms (GCM) 10K type strain sequencing project: providing services to taxonomists for standard genome sequencing and annotation.</title>
        <authorList>
            <consortium name="The Broad Institute Genomics Platform"/>
            <consortium name="The Broad Institute Genome Sequencing Center for Infectious Disease"/>
            <person name="Wu L."/>
            <person name="Ma J."/>
        </authorList>
    </citation>
    <scope>NUCLEOTIDE SEQUENCE [LARGE SCALE GENOMIC DNA]</scope>
    <source>
        <strain evidence="10 11">JCM 13249</strain>
    </source>
</reference>
<dbReference type="EMBL" id="BAAALS010000004">
    <property type="protein sequence ID" value="GAA1743026.1"/>
    <property type="molecule type" value="Genomic_DNA"/>
</dbReference>
<organism evidence="10 11">
    <name type="scientific">Luedemannella helvata</name>
    <dbReference type="NCBI Taxonomy" id="349315"/>
    <lineage>
        <taxon>Bacteria</taxon>
        <taxon>Bacillati</taxon>
        <taxon>Actinomycetota</taxon>
        <taxon>Actinomycetes</taxon>
        <taxon>Micromonosporales</taxon>
        <taxon>Micromonosporaceae</taxon>
        <taxon>Luedemannella</taxon>
    </lineage>
</organism>
<comment type="subcellular location">
    <subcellularLocation>
        <location evidence="1 7">Cell membrane</location>
        <topology evidence="1 7">Multi-pass membrane protein</topology>
    </subcellularLocation>
</comment>
<dbReference type="RefSeq" id="WP_344077784.1">
    <property type="nucleotide sequence ID" value="NZ_BAAALS010000004.1"/>
</dbReference>
<keyword evidence="5 7" id="KW-1133">Transmembrane helix</keyword>
<proteinExistence type="inferred from homology"/>
<evidence type="ECO:0000313" key="11">
    <source>
        <dbReference type="Proteomes" id="UP001500655"/>
    </source>
</evidence>
<protein>
    <submittedName>
        <fullName evidence="10">Carbohydrate ABC transporter permease</fullName>
    </submittedName>
</protein>
<dbReference type="SUPFAM" id="SSF161098">
    <property type="entry name" value="MetI-like"/>
    <property type="match status" value="1"/>
</dbReference>
<sequence length="319" mass="35050">MTTVAAPGVIEPPAPNGTKRGSLTRQGVGQRLAALPLYVLALSMLAPFYWMVISSFKTVPEITRSPPSWIPQDPTLNNFYDPVWNPDVQNPGHTAGLFQRFTQVTGGYWKFMFNSVVISTSITIGALLIASLAALVIAKHQLPGRRLIYLLIIGSMMLPWQVTLIPNYITVSNLGWLSTYQGYIVPALAKAFVVFFLVQYLQSLPDELFQAARVDGAGEWRIWWSVVLPLLRPALAAMAIFVVLGEWNNFLWPLIIVTGDDSMATLPVALARLNSNYPGAQNSGVIMVAALIASLPTVIFFLVFQKQFTRGITITGLKG</sequence>
<evidence type="ECO:0000256" key="8">
    <source>
        <dbReference type="SAM" id="MobiDB-lite"/>
    </source>
</evidence>
<accession>A0ABN2JZU3</accession>
<dbReference type="InterPro" id="IPR000515">
    <property type="entry name" value="MetI-like"/>
</dbReference>
<feature type="transmembrane region" description="Helical" evidence="7">
    <location>
        <begin position="111"/>
        <end position="135"/>
    </location>
</feature>
<feature type="region of interest" description="Disordered" evidence="8">
    <location>
        <begin position="1"/>
        <end position="23"/>
    </location>
</feature>
<evidence type="ECO:0000256" key="3">
    <source>
        <dbReference type="ARBA" id="ARBA00022475"/>
    </source>
</evidence>
<evidence type="ECO:0000256" key="1">
    <source>
        <dbReference type="ARBA" id="ARBA00004651"/>
    </source>
</evidence>
<evidence type="ECO:0000256" key="6">
    <source>
        <dbReference type="ARBA" id="ARBA00023136"/>
    </source>
</evidence>
<name>A0ABN2JZU3_9ACTN</name>
<feature type="domain" description="ABC transmembrane type-1" evidence="9">
    <location>
        <begin position="112"/>
        <end position="304"/>
    </location>
</feature>
<dbReference type="InterPro" id="IPR035906">
    <property type="entry name" value="MetI-like_sf"/>
</dbReference>
<dbReference type="PROSITE" id="PS50928">
    <property type="entry name" value="ABC_TM1"/>
    <property type="match status" value="1"/>
</dbReference>
<gene>
    <name evidence="10" type="ORF">GCM10009681_12370</name>
</gene>
<comment type="similarity">
    <text evidence="7">Belongs to the binding-protein-dependent transport system permease family.</text>
</comment>
<dbReference type="CDD" id="cd06261">
    <property type="entry name" value="TM_PBP2"/>
    <property type="match status" value="1"/>
</dbReference>
<evidence type="ECO:0000313" key="10">
    <source>
        <dbReference type="EMBL" id="GAA1743026.1"/>
    </source>
</evidence>
<feature type="transmembrane region" description="Helical" evidence="7">
    <location>
        <begin position="32"/>
        <end position="52"/>
    </location>
</feature>
<keyword evidence="11" id="KW-1185">Reference proteome</keyword>
<keyword evidence="6 7" id="KW-0472">Membrane</keyword>
<feature type="transmembrane region" description="Helical" evidence="7">
    <location>
        <begin position="222"/>
        <end position="244"/>
    </location>
</feature>
<feature type="transmembrane region" description="Helical" evidence="7">
    <location>
        <begin position="181"/>
        <end position="201"/>
    </location>
</feature>
<dbReference type="Pfam" id="PF00528">
    <property type="entry name" value="BPD_transp_1"/>
    <property type="match status" value="1"/>
</dbReference>
<feature type="transmembrane region" description="Helical" evidence="7">
    <location>
        <begin position="147"/>
        <end position="169"/>
    </location>
</feature>
<evidence type="ECO:0000259" key="9">
    <source>
        <dbReference type="PROSITE" id="PS50928"/>
    </source>
</evidence>
<dbReference type="Proteomes" id="UP001500655">
    <property type="component" value="Unassembled WGS sequence"/>
</dbReference>
<keyword evidence="3" id="KW-1003">Cell membrane</keyword>
<dbReference type="PANTHER" id="PTHR43744:SF8">
    <property type="entry name" value="SN-GLYCEROL-3-PHOSPHATE TRANSPORT SYSTEM PERMEASE PROTEIN UGPE"/>
    <property type="match status" value="1"/>
</dbReference>
<dbReference type="Gene3D" id="1.10.3720.10">
    <property type="entry name" value="MetI-like"/>
    <property type="match status" value="1"/>
</dbReference>
<keyword evidence="2 7" id="KW-0813">Transport</keyword>
<evidence type="ECO:0000256" key="5">
    <source>
        <dbReference type="ARBA" id="ARBA00022989"/>
    </source>
</evidence>
<keyword evidence="4 7" id="KW-0812">Transmembrane</keyword>
<evidence type="ECO:0000256" key="4">
    <source>
        <dbReference type="ARBA" id="ARBA00022692"/>
    </source>
</evidence>
<feature type="transmembrane region" description="Helical" evidence="7">
    <location>
        <begin position="284"/>
        <end position="304"/>
    </location>
</feature>
<evidence type="ECO:0000256" key="7">
    <source>
        <dbReference type="RuleBase" id="RU363032"/>
    </source>
</evidence>
<evidence type="ECO:0000256" key="2">
    <source>
        <dbReference type="ARBA" id="ARBA00022448"/>
    </source>
</evidence>